<dbReference type="InterPro" id="IPR001995">
    <property type="entry name" value="Peptidase_A2_cat"/>
</dbReference>
<organism evidence="3 4">
    <name type="scientific">Myxacorys almedinensis A</name>
    <dbReference type="NCBI Taxonomy" id="2690445"/>
    <lineage>
        <taxon>Bacteria</taxon>
        <taxon>Bacillati</taxon>
        <taxon>Cyanobacteriota</taxon>
        <taxon>Cyanophyceae</taxon>
        <taxon>Leptolyngbyales</taxon>
        <taxon>Leptolyngbyaceae</taxon>
        <taxon>Myxacorys</taxon>
        <taxon>Myxacorys almedinensis</taxon>
    </lineage>
</organism>
<dbReference type="InterPro" id="IPR034122">
    <property type="entry name" value="Retropepsin-like_bacterial"/>
</dbReference>
<accession>A0A8J7Z3I8</accession>
<proteinExistence type="predicted"/>
<dbReference type="PROSITE" id="PS50175">
    <property type="entry name" value="ASP_PROT_RETROV"/>
    <property type="match status" value="1"/>
</dbReference>
<sequence length="209" mass="22818">MHQSRFKRFLGTVKIAQYVVMSVAIAMPTVIVVQRATATQLFLNLTFDDPCYWVTSSGQRVGLGQLCGNAPPKKTAPIRQVGKRSSDGIIRVPIKRRIASTPVIEVILNGVYPAEMIVDTGASSSLITQVMAQQLNIKPIRTLQAGIANGSVVQFPVARVRSMSAGGLTTNNLEVAIADQMDVGLLGHDFFGKYDIKIKRDVVEFYPQQ</sequence>
<dbReference type="RefSeq" id="WP_162424166.1">
    <property type="nucleotide sequence ID" value="NZ_WVIE01000018.1"/>
</dbReference>
<protein>
    <submittedName>
        <fullName evidence="3">Aspartyl protease</fullName>
    </submittedName>
</protein>
<evidence type="ECO:0000259" key="2">
    <source>
        <dbReference type="PROSITE" id="PS50175"/>
    </source>
</evidence>
<dbReference type="CDD" id="cd05483">
    <property type="entry name" value="retropepsin_like_bacteria"/>
    <property type="match status" value="1"/>
</dbReference>
<keyword evidence="1" id="KW-0378">Hydrolase</keyword>
<dbReference type="Proteomes" id="UP000646053">
    <property type="component" value="Unassembled WGS sequence"/>
</dbReference>
<dbReference type="SUPFAM" id="SSF50630">
    <property type="entry name" value="Acid proteases"/>
    <property type="match status" value="1"/>
</dbReference>
<name>A0A8J7Z3I8_9CYAN</name>
<dbReference type="InterPro" id="IPR021109">
    <property type="entry name" value="Peptidase_aspartic_dom_sf"/>
</dbReference>
<reference evidence="3" key="1">
    <citation type="submission" date="2019-12" db="EMBL/GenBank/DDBJ databases">
        <title>High-Quality draft genome sequences of three cyanobacteria isolated from the limestone walls of the Old Cathedral of Coimbra.</title>
        <authorList>
            <person name="Tiago I."/>
            <person name="Soares F."/>
            <person name="Portugal A."/>
        </authorList>
    </citation>
    <scope>NUCLEOTIDE SEQUENCE</scope>
    <source>
        <strain evidence="3">A</strain>
    </source>
</reference>
<evidence type="ECO:0000256" key="1">
    <source>
        <dbReference type="ARBA" id="ARBA00022801"/>
    </source>
</evidence>
<dbReference type="PROSITE" id="PS00141">
    <property type="entry name" value="ASP_PROTEASE"/>
    <property type="match status" value="1"/>
</dbReference>
<feature type="domain" description="Peptidase A2" evidence="2">
    <location>
        <begin position="114"/>
        <end position="190"/>
    </location>
</feature>
<dbReference type="Gene3D" id="2.40.70.10">
    <property type="entry name" value="Acid Proteases"/>
    <property type="match status" value="1"/>
</dbReference>
<dbReference type="AlphaFoldDB" id="A0A8J7Z3I8"/>
<dbReference type="GO" id="GO:0006508">
    <property type="term" value="P:proteolysis"/>
    <property type="evidence" value="ECO:0007669"/>
    <property type="project" value="UniProtKB-KW"/>
</dbReference>
<dbReference type="InterPro" id="IPR001969">
    <property type="entry name" value="Aspartic_peptidase_AS"/>
</dbReference>
<evidence type="ECO:0000313" key="3">
    <source>
        <dbReference type="EMBL" id="NDJ18640.1"/>
    </source>
</evidence>
<gene>
    <name evidence="3" type="ORF">GS601_15325</name>
</gene>
<dbReference type="Pfam" id="PF13975">
    <property type="entry name" value="gag-asp_proteas"/>
    <property type="match status" value="1"/>
</dbReference>
<evidence type="ECO:0000313" key="4">
    <source>
        <dbReference type="Proteomes" id="UP000646053"/>
    </source>
</evidence>
<dbReference type="EMBL" id="WVIE01000018">
    <property type="protein sequence ID" value="NDJ18640.1"/>
    <property type="molecule type" value="Genomic_DNA"/>
</dbReference>
<dbReference type="GO" id="GO:0004190">
    <property type="term" value="F:aspartic-type endopeptidase activity"/>
    <property type="evidence" value="ECO:0007669"/>
    <property type="project" value="InterPro"/>
</dbReference>
<comment type="caution">
    <text evidence="3">The sequence shown here is derived from an EMBL/GenBank/DDBJ whole genome shotgun (WGS) entry which is preliminary data.</text>
</comment>
<keyword evidence="3" id="KW-0645">Protease</keyword>
<keyword evidence="4" id="KW-1185">Reference proteome</keyword>